<comment type="subunit">
    <text evidence="10">Probably interacts with PlsX.</text>
</comment>
<proteinExistence type="inferred from homology"/>
<evidence type="ECO:0000256" key="4">
    <source>
        <dbReference type="ARBA" id="ARBA00022692"/>
    </source>
</evidence>
<gene>
    <name evidence="10 11" type="primary">plsY</name>
    <name evidence="11" type="ORF">HC248_02658</name>
</gene>
<keyword evidence="11" id="KW-0012">Acyltransferase</keyword>
<organism evidence="11 12">
    <name type="scientific">Polaromonas vacuolata</name>
    <dbReference type="NCBI Taxonomy" id="37448"/>
    <lineage>
        <taxon>Bacteria</taxon>
        <taxon>Pseudomonadati</taxon>
        <taxon>Pseudomonadota</taxon>
        <taxon>Betaproteobacteria</taxon>
        <taxon>Burkholderiales</taxon>
        <taxon>Comamonadaceae</taxon>
        <taxon>Polaromonas</taxon>
    </lineage>
</organism>
<reference evidence="11 12" key="1">
    <citation type="submission" date="2020-04" db="EMBL/GenBank/DDBJ databases">
        <title>Complete genome of a Psychrophilic, Marine, Gas Vacuolate Bacterium Polaromonas vacuolata KCTC 22033T.</title>
        <authorList>
            <person name="Hwang K."/>
            <person name="Kim K.M."/>
        </authorList>
    </citation>
    <scope>NUCLEOTIDE SEQUENCE [LARGE SCALE GENOMIC DNA]</scope>
    <source>
        <strain evidence="11 12">KCTC 22033</strain>
    </source>
</reference>
<evidence type="ECO:0000256" key="2">
    <source>
        <dbReference type="ARBA" id="ARBA00022516"/>
    </source>
</evidence>
<feature type="transmembrane region" description="Helical" evidence="10">
    <location>
        <begin position="146"/>
        <end position="164"/>
    </location>
</feature>
<evidence type="ECO:0000256" key="7">
    <source>
        <dbReference type="ARBA" id="ARBA00023136"/>
    </source>
</evidence>
<keyword evidence="12" id="KW-1185">Reference proteome</keyword>
<keyword evidence="4 10" id="KW-0812">Transmembrane</keyword>
<evidence type="ECO:0000256" key="1">
    <source>
        <dbReference type="ARBA" id="ARBA00022475"/>
    </source>
</evidence>
<evidence type="ECO:0000313" key="11">
    <source>
        <dbReference type="EMBL" id="QJC57334.1"/>
    </source>
</evidence>
<comment type="similarity">
    <text evidence="10">Belongs to the PlsY family.</text>
</comment>
<keyword evidence="9 10" id="KW-1208">Phospholipid metabolism</keyword>
<dbReference type="InterPro" id="IPR003811">
    <property type="entry name" value="G3P_acylTferase_PlsY"/>
</dbReference>
<keyword evidence="8 10" id="KW-0594">Phospholipid biosynthesis</keyword>
<dbReference type="NCBIfam" id="TIGR00023">
    <property type="entry name" value="glycerol-3-phosphate 1-O-acyltransferase PlsY"/>
    <property type="match status" value="1"/>
</dbReference>
<dbReference type="AlphaFoldDB" id="A0A6H2HCL0"/>
<comment type="subcellular location">
    <subcellularLocation>
        <location evidence="10">Cell membrane</location>
        <topology evidence="10">Multi-pass membrane protein</topology>
    </subcellularLocation>
</comment>
<keyword evidence="5 10" id="KW-1133">Transmembrane helix</keyword>
<dbReference type="PANTHER" id="PTHR30309">
    <property type="entry name" value="INNER MEMBRANE PROTEIN YGIH"/>
    <property type="match status" value="1"/>
</dbReference>
<name>A0A6H2HCL0_9BURK</name>
<keyword evidence="6 10" id="KW-0443">Lipid metabolism</keyword>
<dbReference type="Pfam" id="PF02660">
    <property type="entry name" value="G3P_acyltransf"/>
    <property type="match status" value="1"/>
</dbReference>
<keyword evidence="7 10" id="KW-0472">Membrane</keyword>
<dbReference type="GO" id="GO:0005886">
    <property type="term" value="C:plasma membrane"/>
    <property type="evidence" value="ECO:0007669"/>
    <property type="project" value="UniProtKB-SubCell"/>
</dbReference>
<dbReference type="HAMAP" id="MF_01043">
    <property type="entry name" value="PlsY"/>
    <property type="match status" value="1"/>
</dbReference>
<keyword evidence="2 10" id="KW-0444">Lipid biosynthesis</keyword>
<dbReference type="EMBL" id="CP051461">
    <property type="protein sequence ID" value="QJC57334.1"/>
    <property type="molecule type" value="Genomic_DNA"/>
</dbReference>
<feature type="transmembrane region" description="Helical" evidence="10">
    <location>
        <begin position="56"/>
        <end position="78"/>
    </location>
</feature>
<comment type="function">
    <text evidence="10">Catalyzes the transfer of an acyl group from acyl-phosphate (acyl-PO(4)) to glycerol-3-phosphate (G3P) to form lysophosphatidic acid (LPA). This enzyme utilizes acyl-phosphate as fatty acyl donor, but not acyl-CoA or acyl-ACP.</text>
</comment>
<dbReference type="EC" id="2.3.1.275" evidence="10"/>
<protein>
    <recommendedName>
        <fullName evidence="10">Glycerol-3-phosphate acyltransferase</fullName>
    </recommendedName>
    <alternativeName>
        <fullName evidence="10">Acyl-PO4 G3P acyltransferase</fullName>
    </alternativeName>
    <alternativeName>
        <fullName evidence="10">Acyl-phosphate--glycerol-3-phosphate acyltransferase</fullName>
    </alternativeName>
    <alternativeName>
        <fullName evidence="10">G3P acyltransferase</fullName>
        <shortName evidence="10">GPAT</shortName>
        <ecNumber evidence="10">2.3.1.275</ecNumber>
    </alternativeName>
    <alternativeName>
        <fullName evidence="10">Lysophosphatidic acid synthase</fullName>
        <shortName evidence="10">LPA synthase</shortName>
    </alternativeName>
</protein>
<dbReference type="Proteomes" id="UP000502041">
    <property type="component" value="Chromosome"/>
</dbReference>
<sequence>MALEYLYPAVAALLAYLLGSLSFAVIVSRLMGLKDPRSYGSNNPGATNVLRSGSKVAALATLLLDGLKGWLAVVLVKWLGLRYGLGDGTLALAAFAVFVGHLYPVFFGFKGGKGVATAAGILFGIDWLLGLATVLVWILVAAFSRYSSVAALACAGFAPLFYLLADRGPWYAERSIALAIFVMSALLVMRHSANIAKLVKGTESKLGSKKSASSAKKSTK</sequence>
<evidence type="ECO:0000256" key="8">
    <source>
        <dbReference type="ARBA" id="ARBA00023209"/>
    </source>
</evidence>
<accession>A0A6H2HCL0</accession>
<evidence type="ECO:0000256" key="10">
    <source>
        <dbReference type="HAMAP-Rule" id="MF_01043"/>
    </source>
</evidence>
<dbReference type="UniPathway" id="UPA00085"/>
<evidence type="ECO:0000256" key="6">
    <source>
        <dbReference type="ARBA" id="ARBA00023098"/>
    </source>
</evidence>
<feature type="transmembrane region" description="Helical" evidence="10">
    <location>
        <begin position="176"/>
        <end position="193"/>
    </location>
</feature>
<evidence type="ECO:0000256" key="3">
    <source>
        <dbReference type="ARBA" id="ARBA00022679"/>
    </source>
</evidence>
<dbReference type="SMART" id="SM01207">
    <property type="entry name" value="G3P_acyltransf"/>
    <property type="match status" value="1"/>
</dbReference>
<dbReference type="GO" id="GO:0008654">
    <property type="term" value="P:phospholipid biosynthetic process"/>
    <property type="evidence" value="ECO:0007669"/>
    <property type="project" value="UniProtKB-UniRule"/>
</dbReference>
<dbReference type="KEGG" id="pvac:HC248_02658"/>
<dbReference type="GO" id="GO:0043772">
    <property type="term" value="F:acyl-phosphate glycerol-3-phosphate acyltransferase activity"/>
    <property type="evidence" value="ECO:0007669"/>
    <property type="project" value="UniProtKB-UniRule"/>
</dbReference>
<comment type="pathway">
    <text evidence="10">Lipid metabolism; phospholipid metabolism.</text>
</comment>
<feature type="transmembrane region" description="Helical" evidence="10">
    <location>
        <begin position="90"/>
        <end position="109"/>
    </location>
</feature>
<feature type="transmembrane region" description="Helical" evidence="10">
    <location>
        <begin position="6"/>
        <end position="27"/>
    </location>
</feature>
<keyword evidence="1 10" id="KW-1003">Cell membrane</keyword>
<evidence type="ECO:0000313" key="12">
    <source>
        <dbReference type="Proteomes" id="UP000502041"/>
    </source>
</evidence>
<feature type="transmembrane region" description="Helical" evidence="10">
    <location>
        <begin position="121"/>
        <end position="140"/>
    </location>
</feature>
<dbReference type="PANTHER" id="PTHR30309:SF0">
    <property type="entry name" value="GLYCEROL-3-PHOSPHATE ACYLTRANSFERASE-RELATED"/>
    <property type="match status" value="1"/>
</dbReference>
<evidence type="ECO:0000256" key="5">
    <source>
        <dbReference type="ARBA" id="ARBA00022989"/>
    </source>
</evidence>
<keyword evidence="3 10" id="KW-0808">Transferase</keyword>
<comment type="catalytic activity">
    <reaction evidence="10">
        <text>an acyl phosphate + sn-glycerol 3-phosphate = a 1-acyl-sn-glycero-3-phosphate + phosphate</text>
        <dbReference type="Rhea" id="RHEA:34075"/>
        <dbReference type="ChEBI" id="CHEBI:43474"/>
        <dbReference type="ChEBI" id="CHEBI:57597"/>
        <dbReference type="ChEBI" id="CHEBI:57970"/>
        <dbReference type="ChEBI" id="CHEBI:59918"/>
        <dbReference type="EC" id="2.3.1.275"/>
    </reaction>
</comment>
<evidence type="ECO:0000256" key="9">
    <source>
        <dbReference type="ARBA" id="ARBA00023264"/>
    </source>
</evidence>